<gene>
    <name evidence="2" type="ORF">SHKM778_92730</name>
</gene>
<accession>A0AAT9HZ09</accession>
<evidence type="ECO:0000313" key="2">
    <source>
        <dbReference type="EMBL" id="BFO22885.1"/>
    </source>
</evidence>
<reference evidence="2" key="2">
    <citation type="submission" date="2024-07" db="EMBL/GenBank/DDBJ databases">
        <title>Streptomyces haneummycinica sp. nov., a new antibiotic-producing actinobacterium isolated from marine sediment.</title>
        <authorList>
            <person name="Uemura M."/>
            <person name="Hamada M."/>
            <person name="Hirano S."/>
            <person name="Kobayashi K."/>
            <person name="Ohshiro T."/>
            <person name="Kobayashi T."/>
            <person name="Terahara T."/>
        </authorList>
    </citation>
    <scope>NUCLEOTIDE SEQUENCE</scope>
    <source>
        <strain evidence="2">KM77-8</strain>
    </source>
</reference>
<reference evidence="2" key="1">
    <citation type="submission" date="2024-06" db="EMBL/GenBank/DDBJ databases">
        <authorList>
            <consortium name="consrtm"/>
            <person name="Uemura M."/>
            <person name="Terahara T."/>
        </authorList>
    </citation>
    <scope>NUCLEOTIDE SEQUENCE</scope>
    <source>
        <strain evidence="2">KM77-8</strain>
    </source>
</reference>
<dbReference type="AlphaFoldDB" id="A0AAT9HZ09"/>
<evidence type="ECO:0008006" key="3">
    <source>
        <dbReference type="Google" id="ProtNLM"/>
    </source>
</evidence>
<feature type="region of interest" description="Disordered" evidence="1">
    <location>
        <begin position="110"/>
        <end position="150"/>
    </location>
</feature>
<name>A0AAT9HZ09_9ACTN</name>
<proteinExistence type="predicted"/>
<feature type="compositionally biased region" description="Polar residues" evidence="1">
    <location>
        <begin position="138"/>
        <end position="150"/>
    </location>
</feature>
<organism evidence="2">
    <name type="scientific">Streptomyces haneummycinicus</name>
    <dbReference type="NCBI Taxonomy" id="3074435"/>
    <lineage>
        <taxon>Bacteria</taxon>
        <taxon>Bacillati</taxon>
        <taxon>Actinomycetota</taxon>
        <taxon>Actinomycetes</taxon>
        <taxon>Kitasatosporales</taxon>
        <taxon>Streptomycetaceae</taxon>
        <taxon>Streptomyces</taxon>
    </lineage>
</organism>
<protein>
    <recommendedName>
        <fullName evidence="3">GNAT family N-acetyltransferase</fullName>
    </recommendedName>
</protein>
<sequence>MHVMALTWAERVRTRGAAAFGCGTPLFGVLESAGEARAMFYRLPPRGVSFTPLTAGQADSLAARLAGVLPELPAVSADHDSAAVFAEAWGRHTGATPKVRDPRLRLYRLGTLTPPEPPPAGRARVLGEGISTKPLSGAVSSPRPSGRTSP</sequence>
<evidence type="ECO:0000256" key="1">
    <source>
        <dbReference type="SAM" id="MobiDB-lite"/>
    </source>
</evidence>
<dbReference type="EMBL" id="AP035768">
    <property type="protein sequence ID" value="BFO22885.1"/>
    <property type="molecule type" value="Genomic_DNA"/>
</dbReference>